<feature type="region of interest" description="Disordered" evidence="1">
    <location>
        <begin position="39"/>
        <end position="64"/>
    </location>
</feature>
<feature type="compositionally biased region" description="Low complexity" evidence="1">
    <location>
        <begin position="208"/>
        <end position="223"/>
    </location>
</feature>
<gene>
    <name evidence="3" type="ORF">ACFP0N_29735</name>
</gene>
<evidence type="ECO:0000313" key="4">
    <source>
        <dbReference type="Proteomes" id="UP001596067"/>
    </source>
</evidence>
<sequence length="1191" mass="126486">MPAPARTPEQQAMLDAIAKAKGSGKPVVVDRLTSEASRTLANPNGTLTTTDNAQPVRTKRDGGWADIDSTLRGNTDGTLSPSVATTGLVFSGGGSGPMATVSTADGKKLSINAPFTLPKPAVTGSTATYANVLPDVDLELTALPVGGWRDVIVVRTPVAAANPALKTLRFPLTAVGLTVSSDTSGRIDVKDDAGTLRFSSPAPLQWDSSKAAPSAPAAAPKSAQKTAFAATVADAPTQSGGIPSTTAEPGDGATVARIGTKVAGGAIELTPDQGALGSGTGPWFLDPSLVAATSSIQGSVEVQENHPTAENYNKKTDLATGYCGYHSSDPSLDCGSLGRQRAYFQFGIHPGLYTTPGGAESPPTIFTSTLNAQVTSASSPDTNTPFAVWSAPRPIHEHTDWDDQPCGKNDNVVMENCPRVNGQWLTGTGPLAIDVTDMMKRAIAEKWPWWTVGIAPQDNEKQRLYRHHIANNPSITTTYDVTPTVWHPRTSPAPGFAWNNSSAECTSGGAHPWDNPGWIGSTQNIQLTANSYSPTGFNLYTSYHVWDDSDSNFSIDEGSWGMPYNNPARLLDVGSLSDGHQYGWLARSYDGNLTSPMSNWCYFRVDRTNPRVSISSTDFPPSGTPNPNPAKYRNDWGTFWINAEDPAPGSGLQASGIACVRVSTDPTPVVGWRCGQGDTYAPGQPYNFQPRQWGTNTLYAWAMDNAGNYSQPAFYNFYVPWKPGTQPLFGDVDNDQKPDIVITDAKGDLRIIGGSSDPAASLAPAAAAPGTDSTHKPTWADYQLTHRGTLNSGQAVDQIIAHNTKDADLRKKLYVLTSDQTGHFDSLRAGSITRPGDCESADTGAACPAYNAQDWSDVSQVIALGTPEGEALKTVNQTTVTNTRTSLLAVENGQLYLYQHGTTDDVTPTATLIPTAAGTGSWSDYELLNPGPANGLTSVSATETRKQATVWARHRTNGNVYAYPITWKNGAPDYTSLTRPDAGTPILTGANWTTAAQPRVGAADLNNDGYPDLWAINAGNAITVFPGKSSTGTEYHVDGFQPWQFLGYADASTSIHANLAGWQCMDAIGGPRNDAEIGIYSCWDTAAQRFNLAADGTIRAGIYCVSAKDDVLGNGARVVLALCEGKSGQKWAVRPDGRIYLPATVDAANNPGGKCLELPGWSTAQGTRLDIWDCPGLQDNQRWTLNPERTS</sequence>
<dbReference type="SMART" id="SM00458">
    <property type="entry name" value="RICIN"/>
    <property type="match status" value="1"/>
</dbReference>
<dbReference type="Proteomes" id="UP001596067">
    <property type="component" value="Unassembled WGS sequence"/>
</dbReference>
<name>A0ABW1F4P8_9ACTN</name>
<evidence type="ECO:0000259" key="2">
    <source>
        <dbReference type="SMART" id="SM00458"/>
    </source>
</evidence>
<dbReference type="InterPro" id="IPR000772">
    <property type="entry name" value="Ricin_B_lectin"/>
</dbReference>
<protein>
    <submittedName>
        <fullName evidence="3">Ricin-type beta-trefoil lectin domain protein</fullName>
    </submittedName>
</protein>
<proteinExistence type="predicted"/>
<feature type="region of interest" description="Disordered" evidence="1">
    <location>
        <begin position="200"/>
        <end position="223"/>
    </location>
</feature>
<dbReference type="InterPro" id="IPR035992">
    <property type="entry name" value="Ricin_B-like_lectins"/>
</dbReference>
<dbReference type="SUPFAM" id="SSF50370">
    <property type="entry name" value="Ricin B-like lectins"/>
    <property type="match status" value="1"/>
</dbReference>
<organism evidence="3 4">
    <name type="scientific">Kitasatospora aburaviensis</name>
    <dbReference type="NCBI Taxonomy" id="67265"/>
    <lineage>
        <taxon>Bacteria</taxon>
        <taxon>Bacillati</taxon>
        <taxon>Actinomycetota</taxon>
        <taxon>Actinomycetes</taxon>
        <taxon>Kitasatosporales</taxon>
        <taxon>Streptomycetaceae</taxon>
        <taxon>Kitasatospora</taxon>
    </lineage>
</organism>
<feature type="compositionally biased region" description="Polar residues" evidence="1">
    <location>
        <begin position="236"/>
        <end position="247"/>
    </location>
</feature>
<dbReference type="InterPro" id="IPR028994">
    <property type="entry name" value="Integrin_alpha_N"/>
</dbReference>
<evidence type="ECO:0000256" key="1">
    <source>
        <dbReference type="SAM" id="MobiDB-lite"/>
    </source>
</evidence>
<dbReference type="RefSeq" id="WP_345328244.1">
    <property type="nucleotide sequence ID" value="NZ_BAAAVH010000016.1"/>
</dbReference>
<dbReference type="Gene3D" id="2.80.10.50">
    <property type="match status" value="2"/>
</dbReference>
<dbReference type="EMBL" id="JBHSOD010000052">
    <property type="protein sequence ID" value="MFC5889158.1"/>
    <property type="molecule type" value="Genomic_DNA"/>
</dbReference>
<dbReference type="SUPFAM" id="SSF69318">
    <property type="entry name" value="Integrin alpha N-terminal domain"/>
    <property type="match status" value="1"/>
</dbReference>
<dbReference type="PROSITE" id="PS50231">
    <property type="entry name" value="RICIN_B_LECTIN"/>
    <property type="match status" value="1"/>
</dbReference>
<dbReference type="Pfam" id="PF00652">
    <property type="entry name" value="Ricin_B_lectin"/>
    <property type="match status" value="1"/>
</dbReference>
<accession>A0ABW1F4P8</accession>
<evidence type="ECO:0000313" key="3">
    <source>
        <dbReference type="EMBL" id="MFC5889158.1"/>
    </source>
</evidence>
<feature type="region of interest" description="Disordered" evidence="1">
    <location>
        <begin position="234"/>
        <end position="253"/>
    </location>
</feature>
<comment type="caution">
    <text evidence="3">The sequence shown here is derived from an EMBL/GenBank/DDBJ whole genome shotgun (WGS) entry which is preliminary data.</text>
</comment>
<feature type="domain" description="Ricin B lectin" evidence="2">
    <location>
        <begin position="1051"/>
        <end position="1186"/>
    </location>
</feature>
<feature type="compositionally biased region" description="Polar residues" evidence="1">
    <location>
        <begin position="39"/>
        <end position="55"/>
    </location>
</feature>
<reference evidence="4" key="1">
    <citation type="journal article" date="2019" name="Int. J. Syst. Evol. Microbiol.">
        <title>The Global Catalogue of Microorganisms (GCM) 10K type strain sequencing project: providing services to taxonomists for standard genome sequencing and annotation.</title>
        <authorList>
            <consortium name="The Broad Institute Genomics Platform"/>
            <consortium name="The Broad Institute Genome Sequencing Center for Infectious Disease"/>
            <person name="Wu L."/>
            <person name="Ma J."/>
        </authorList>
    </citation>
    <scope>NUCLEOTIDE SEQUENCE [LARGE SCALE GENOMIC DNA]</scope>
    <source>
        <strain evidence="4">CGMCC 4.1469</strain>
    </source>
</reference>
<keyword evidence="4" id="KW-1185">Reference proteome</keyword>